<dbReference type="SUPFAM" id="SSF56317">
    <property type="entry name" value="Carbon-nitrogen hydrolase"/>
    <property type="match status" value="1"/>
</dbReference>
<name>A0A7N5KA81_AILME</name>
<dbReference type="InParanoid" id="A0A7N5KA81"/>
<evidence type="ECO:0000256" key="2">
    <source>
        <dbReference type="ARBA" id="ARBA00022801"/>
    </source>
</evidence>
<evidence type="ECO:0000259" key="3">
    <source>
        <dbReference type="PROSITE" id="PS50263"/>
    </source>
</evidence>
<dbReference type="PANTHER" id="PTHR10609">
    <property type="entry name" value="BIOTINIDASE-RELATED"/>
    <property type="match status" value="1"/>
</dbReference>
<reference evidence="4" key="3">
    <citation type="submission" date="2025-09" db="UniProtKB">
        <authorList>
            <consortium name="Ensembl"/>
        </authorList>
    </citation>
    <scope>IDENTIFICATION</scope>
</reference>
<dbReference type="PROSITE" id="PS50263">
    <property type="entry name" value="CN_HYDROLASE"/>
    <property type="match status" value="1"/>
</dbReference>
<sequence length="314" mass="35132">MGVFQISVWEPQFVNFNTSFGKFGVFTCADMLQFREPAISLVEKFKVDTMLFPTAWMNTLPLLSAVQYFSAWAMGMRINVLAANIQKPSLDMTGSGIFVPNGPKAYYFNMETEKGKLLLAEIDAHPCLSPTYPPAFNWSLYASGLEHFSPESPTFSSSFYFDNFTFTELSQAAGKYTVCQKSLCCYLSYKMAEKRGDEVYALGVFDGLHVVEGEYYLQICTLLKCKSMDVKSCGQRVDTALTRFDSFSLSGTFNTSHVFPEVLLTGTQLAPGEFEVLPDGRLRSERGLSKPVLTVALFGRWYEKDSPHPTSPLP</sequence>
<dbReference type="Pfam" id="PF19018">
    <property type="entry name" value="Vanin_C"/>
    <property type="match status" value="1"/>
</dbReference>
<dbReference type="InterPro" id="IPR003010">
    <property type="entry name" value="C-N_Hydrolase"/>
</dbReference>
<dbReference type="GO" id="GO:0017159">
    <property type="term" value="F:pantetheine hydrolase activity"/>
    <property type="evidence" value="ECO:0007669"/>
    <property type="project" value="TreeGrafter"/>
</dbReference>
<accession>A0A7N5KA81</accession>
<dbReference type="GO" id="GO:0015939">
    <property type="term" value="P:pantothenate metabolic process"/>
    <property type="evidence" value="ECO:0007669"/>
    <property type="project" value="TreeGrafter"/>
</dbReference>
<comment type="similarity">
    <text evidence="1">Belongs to the carbon-nitrogen hydrolase superfamily. BTD/VNN family.</text>
</comment>
<feature type="domain" description="CN hydrolase" evidence="3">
    <location>
        <begin position="1"/>
        <end position="124"/>
    </location>
</feature>
<reference evidence="4" key="2">
    <citation type="submission" date="2025-08" db="UniProtKB">
        <authorList>
            <consortium name="Ensembl"/>
        </authorList>
    </citation>
    <scope>IDENTIFICATION</scope>
</reference>
<dbReference type="AlphaFoldDB" id="A0A7N5KA81"/>
<dbReference type="InterPro" id="IPR040154">
    <property type="entry name" value="Biotinidase/VNN"/>
</dbReference>
<dbReference type="Proteomes" id="UP000008912">
    <property type="component" value="Unassembled WGS sequence"/>
</dbReference>
<organism evidence="4 5">
    <name type="scientific">Ailuropoda melanoleuca</name>
    <name type="common">Giant panda</name>
    <dbReference type="NCBI Taxonomy" id="9646"/>
    <lineage>
        <taxon>Eukaryota</taxon>
        <taxon>Metazoa</taxon>
        <taxon>Chordata</taxon>
        <taxon>Craniata</taxon>
        <taxon>Vertebrata</taxon>
        <taxon>Euteleostomi</taxon>
        <taxon>Mammalia</taxon>
        <taxon>Eutheria</taxon>
        <taxon>Laurasiatheria</taxon>
        <taxon>Carnivora</taxon>
        <taxon>Caniformia</taxon>
        <taxon>Ursidae</taxon>
        <taxon>Ailuropoda</taxon>
    </lineage>
</organism>
<evidence type="ECO:0000313" key="4">
    <source>
        <dbReference type="Ensembl" id="ENSAMEP00000036855.1"/>
    </source>
</evidence>
<evidence type="ECO:0000313" key="5">
    <source>
        <dbReference type="Proteomes" id="UP000008912"/>
    </source>
</evidence>
<dbReference type="Gene3D" id="3.60.110.10">
    <property type="entry name" value="Carbon-nitrogen hydrolase"/>
    <property type="match status" value="1"/>
</dbReference>
<proteinExistence type="inferred from homology"/>
<reference evidence="4 5" key="1">
    <citation type="journal article" date="2010" name="Nature">
        <title>The sequence and de novo assembly of the giant panda genome.</title>
        <authorList>
            <person name="Li R."/>
            <person name="Fan W."/>
            <person name="Tian G."/>
            <person name="Zhu H."/>
            <person name="He L."/>
            <person name="Cai J."/>
            <person name="Huang Q."/>
            <person name="Cai Q."/>
            <person name="Li B."/>
            <person name="Bai Y."/>
            <person name="Zhang Z."/>
            <person name="Zhang Y."/>
            <person name="Wang W."/>
            <person name="Li J."/>
            <person name="Wei F."/>
            <person name="Li H."/>
            <person name="Jian M."/>
            <person name="Li J."/>
            <person name="Zhang Z."/>
            <person name="Nielsen R."/>
            <person name="Li D."/>
            <person name="Gu W."/>
            <person name="Yang Z."/>
            <person name="Xuan Z."/>
            <person name="Ryder O.A."/>
            <person name="Leung F.C."/>
            <person name="Zhou Y."/>
            <person name="Cao J."/>
            <person name="Sun X."/>
            <person name="Fu Y."/>
            <person name="Fang X."/>
            <person name="Guo X."/>
            <person name="Wang B."/>
            <person name="Hou R."/>
            <person name="Shen F."/>
            <person name="Mu B."/>
            <person name="Ni P."/>
            <person name="Lin R."/>
            <person name="Qian W."/>
            <person name="Wang G."/>
            <person name="Yu C."/>
            <person name="Nie W."/>
            <person name="Wang J."/>
            <person name="Wu Z."/>
            <person name="Liang H."/>
            <person name="Min J."/>
            <person name="Wu Q."/>
            <person name="Cheng S."/>
            <person name="Ruan J."/>
            <person name="Wang M."/>
            <person name="Shi Z."/>
            <person name="Wen M."/>
            <person name="Liu B."/>
            <person name="Ren X."/>
            <person name="Zheng H."/>
            <person name="Dong D."/>
            <person name="Cook K."/>
            <person name="Shan G."/>
            <person name="Zhang H."/>
            <person name="Kosiol C."/>
            <person name="Xie X."/>
            <person name="Lu Z."/>
            <person name="Zheng H."/>
            <person name="Li Y."/>
            <person name="Steiner C.C."/>
            <person name="Lam T.T."/>
            <person name="Lin S."/>
            <person name="Zhang Q."/>
            <person name="Li G."/>
            <person name="Tian J."/>
            <person name="Gong T."/>
            <person name="Liu H."/>
            <person name="Zhang D."/>
            <person name="Fang L."/>
            <person name="Ye C."/>
            <person name="Zhang J."/>
            <person name="Hu W."/>
            <person name="Xu A."/>
            <person name="Ren Y."/>
            <person name="Zhang G."/>
            <person name="Bruford M.W."/>
            <person name="Li Q."/>
            <person name="Ma L."/>
            <person name="Guo Y."/>
            <person name="An N."/>
            <person name="Hu Y."/>
            <person name="Zheng Y."/>
            <person name="Shi Y."/>
            <person name="Li Z."/>
            <person name="Liu Q."/>
            <person name="Chen Y."/>
            <person name="Zhao J."/>
            <person name="Qu N."/>
            <person name="Zhao S."/>
            <person name="Tian F."/>
            <person name="Wang X."/>
            <person name="Wang H."/>
            <person name="Xu L."/>
            <person name="Liu X."/>
            <person name="Vinar T."/>
            <person name="Wang Y."/>
            <person name="Lam T.W."/>
            <person name="Yiu S.M."/>
            <person name="Liu S."/>
            <person name="Zhang H."/>
            <person name="Li D."/>
            <person name="Huang Y."/>
            <person name="Wang X."/>
            <person name="Yang G."/>
            <person name="Jiang Z."/>
            <person name="Wang J."/>
            <person name="Qin N."/>
            <person name="Li L."/>
            <person name="Li J."/>
            <person name="Bolund L."/>
            <person name="Kristiansen K."/>
            <person name="Wong G.K."/>
            <person name="Olson M."/>
            <person name="Zhang X."/>
            <person name="Li S."/>
            <person name="Yang H."/>
            <person name="Wang J."/>
            <person name="Wang J."/>
        </authorList>
    </citation>
    <scope>NUCLEOTIDE SEQUENCE [LARGE SCALE GENOMIC DNA]</scope>
</reference>
<dbReference type="InterPro" id="IPR036526">
    <property type="entry name" value="C-N_Hydrolase_sf"/>
</dbReference>
<keyword evidence="5" id="KW-1185">Reference proteome</keyword>
<dbReference type="InterPro" id="IPR043957">
    <property type="entry name" value="Vanin_C"/>
</dbReference>
<keyword evidence="2" id="KW-0378">Hydrolase</keyword>
<dbReference type="GeneTree" id="ENSGT00390000013823"/>
<protein>
    <recommendedName>
        <fullName evidence="3">CN hydrolase domain-containing protein</fullName>
    </recommendedName>
</protein>
<evidence type="ECO:0000256" key="1">
    <source>
        <dbReference type="ARBA" id="ARBA00008225"/>
    </source>
</evidence>
<dbReference type="PANTHER" id="PTHR10609:SF27">
    <property type="entry name" value="CN HYDROLASE DOMAIN-CONTAINING PROTEIN-RELATED"/>
    <property type="match status" value="1"/>
</dbReference>
<dbReference type="Ensembl" id="ENSAMET00000032583.1">
    <property type="protein sequence ID" value="ENSAMEP00000036855.1"/>
    <property type="gene ID" value="ENSAMEG00000030370.1"/>
</dbReference>